<sequence length="97" mass="11267">MARCDENVKAVQEQAGEVPNKNWLNKRTMVKYSGHRWCKIGRRRLFRCRSDPICKESSRNVGNKAYITSANNERARIVALQNLSNPTSQRRPYTKTI</sequence>
<comment type="caution">
    <text evidence="1">The sequence shown here is derived from an EMBL/GenBank/DDBJ whole genome shotgun (WGS) entry which is preliminary data.</text>
</comment>
<gene>
    <name evidence="1" type="ORF">NPIL_181241</name>
</gene>
<keyword evidence="2" id="KW-1185">Reference proteome</keyword>
<accession>A0A8X6TFI2</accession>
<evidence type="ECO:0000313" key="1">
    <source>
        <dbReference type="EMBL" id="GFT11063.1"/>
    </source>
</evidence>
<proteinExistence type="predicted"/>
<evidence type="ECO:0000313" key="2">
    <source>
        <dbReference type="Proteomes" id="UP000887013"/>
    </source>
</evidence>
<organism evidence="1 2">
    <name type="scientific">Nephila pilipes</name>
    <name type="common">Giant wood spider</name>
    <name type="synonym">Nephila maculata</name>
    <dbReference type="NCBI Taxonomy" id="299642"/>
    <lineage>
        <taxon>Eukaryota</taxon>
        <taxon>Metazoa</taxon>
        <taxon>Ecdysozoa</taxon>
        <taxon>Arthropoda</taxon>
        <taxon>Chelicerata</taxon>
        <taxon>Arachnida</taxon>
        <taxon>Araneae</taxon>
        <taxon>Araneomorphae</taxon>
        <taxon>Entelegynae</taxon>
        <taxon>Araneoidea</taxon>
        <taxon>Nephilidae</taxon>
        <taxon>Nephila</taxon>
    </lineage>
</organism>
<name>A0A8X6TFI2_NEPPI</name>
<dbReference type="EMBL" id="BMAW01057428">
    <property type="protein sequence ID" value="GFT11063.1"/>
    <property type="molecule type" value="Genomic_DNA"/>
</dbReference>
<reference evidence="1" key="1">
    <citation type="submission" date="2020-08" db="EMBL/GenBank/DDBJ databases">
        <title>Multicomponent nature underlies the extraordinary mechanical properties of spider dragline silk.</title>
        <authorList>
            <person name="Kono N."/>
            <person name="Nakamura H."/>
            <person name="Mori M."/>
            <person name="Yoshida Y."/>
            <person name="Ohtoshi R."/>
            <person name="Malay A.D."/>
            <person name="Moran D.A.P."/>
            <person name="Tomita M."/>
            <person name="Numata K."/>
            <person name="Arakawa K."/>
        </authorList>
    </citation>
    <scope>NUCLEOTIDE SEQUENCE</scope>
</reference>
<dbReference type="Proteomes" id="UP000887013">
    <property type="component" value="Unassembled WGS sequence"/>
</dbReference>
<protein>
    <submittedName>
        <fullName evidence="1">Uncharacterized protein</fullName>
    </submittedName>
</protein>
<dbReference type="AlphaFoldDB" id="A0A8X6TFI2"/>